<proteinExistence type="predicted"/>
<reference evidence="1" key="1">
    <citation type="journal article" date="2021" name="Environ. Microbiol.">
        <title>Gene family expansions and transcriptome signatures uncover fungal adaptations to wood decay.</title>
        <authorList>
            <person name="Hage H."/>
            <person name="Miyauchi S."/>
            <person name="Viragh M."/>
            <person name="Drula E."/>
            <person name="Min B."/>
            <person name="Chaduli D."/>
            <person name="Navarro D."/>
            <person name="Favel A."/>
            <person name="Norest M."/>
            <person name="Lesage-Meessen L."/>
            <person name="Balint B."/>
            <person name="Merenyi Z."/>
            <person name="de Eugenio L."/>
            <person name="Morin E."/>
            <person name="Martinez A.T."/>
            <person name="Baldrian P."/>
            <person name="Stursova M."/>
            <person name="Martinez M.J."/>
            <person name="Novotny C."/>
            <person name="Magnuson J.K."/>
            <person name="Spatafora J.W."/>
            <person name="Maurice S."/>
            <person name="Pangilinan J."/>
            <person name="Andreopoulos W."/>
            <person name="LaButti K."/>
            <person name="Hundley H."/>
            <person name="Na H."/>
            <person name="Kuo A."/>
            <person name="Barry K."/>
            <person name="Lipzen A."/>
            <person name="Henrissat B."/>
            <person name="Riley R."/>
            <person name="Ahrendt S."/>
            <person name="Nagy L.G."/>
            <person name="Grigoriev I.V."/>
            <person name="Martin F."/>
            <person name="Rosso M.N."/>
        </authorList>
    </citation>
    <scope>NUCLEOTIDE SEQUENCE</scope>
    <source>
        <strain evidence="1">CBS 384.51</strain>
    </source>
</reference>
<evidence type="ECO:0000313" key="1">
    <source>
        <dbReference type="EMBL" id="KAI0088807.1"/>
    </source>
</evidence>
<dbReference type="EMBL" id="MU274912">
    <property type="protein sequence ID" value="KAI0088807.1"/>
    <property type="molecule type" value="Genomic_DNA"/>
</dbReference>
<protein>
    <submittedName>
        <fullName evidence="1">Amidase signature enzyme</fullName>
    </submittedName>
</protein>
<gene>
    <name evidence="1" type="ORF">BDY19DRAFT_890673</name>
</gene>
<keyword evidence="2" id="KW-1185">Reference proteome</keyword>
<sequence length="557" mass="62148">MFEWLAHRRSCAEKQKERQSRIDNLPAVYHEPLTPEDKLIVDQYASETIAKIQEGSLDPISVVHAFGKKALKAHEATNCLTEILLPEAEGWARQCNRKGPLAGMPISVKDTVAIAGFDVCIGYSAWVGKRATVDSPLVRLLRDAGAIPYVKTNIPITLLSLESSNEVFGTTKNPHNPDYTPGGSTGGEAALLAYGGSRLGIGTDVAGSVRGPAHFSGIYTIKASSERFLKAGNATSIKGQIGVPAVYSPMTRTLEDLETMWRAIFSMKPWTYDYSCLVLPWKDIDLSGKKLRWGVMWDDGMIEPSPACRRALEDTVAALKGAGHEIVNLYVSETPKPSEAISVGAQLLFADGGKTVAKPIRRGEWNDPGVADALFVLRLPRFVKKIWTWYWRNIKGDALYAELLDSFNEKTVEEYFALVAQREAIREQWWNMWEEQKIDFILTSPNPLPASPHAGWRNGWTGCTYTFLFNILDYTAGVIPVTHLDRATDKLEGFVPRNQIERRMYRMYDADRMHGLPIGVQIVGRRLEEEKVLEGMKIAERCLKDVGKAYTLLQPTD</sequence>
<name>A0ACB8U361_9APHY</name>
<comment type="caution">
    <text evidence="1">The sequence shown here is derived from an EMBL/GenBank/DDBJ whole genome shotgun (WGS) entry which is preliminary data.</text>
</comment>
<accession>A0ACB8U361</accession>
<organism evidence="1 2">
    <name type="scientific">Irpex rosettiformis</name>
    <dbReference type="NCBI Taxonomy" id="378272"/>
    <lineage>
        <taxon>Eukaryota</taxon>
        <taxon>Fungi</taxon>
        <taxon>Dikarya</taxon>
        <taxon>Basidiomycota</taxon>
        <taxon>Agaricomycotina</taxon>
        <taxon>Agaricomycetes</taxon>
        <taxon>Polyporales</taxon>
        <taxon>Irpicaceae</taxon>
        <taxon>Irpex</taxon>
    </lineage>
</organism>
<dbReference type="Proteomes" id="UP001055072">
    <property type="component" value="Unassembled WGS sequence"/>
</dbReference>
<evidence type="ECO:0000313" key="2">
    <source>
        <dbReference type="Proteomes" id="UP001055072"/>
    </source>
</evidence>